<evidence type="ECO:0000313" key="4">
    <source>
        <dbReference type="EMBL" id="SEL08136.1"/>
    </source>
</evidence>
<evidence type="ECO:0000259" key="3">
    <source>
        <dbReference type="Pfam" id="PF02470"/>
    </source>
</evidence>
<dbReference type="InterPro" id="IPR003399">
    <property type="entry name" value="Mce/MlaD"/>
</dbReference>
<feature type="domain" description="Mce/MlaD" evidence="3">
    <location>
        <begin position="40"/>
        <end position="117"/>
    </location>
</feature>
<name>A0A1H7MA44_9SPHI</name>
<protein>
    <submittedName>
        <fullName evidence="4">Phospholipid/cholesterol/gamma-HCH transport system substrate-binding protein</fullName>
    </submittedName>
</protein>
<keyword evidence="2" id="KW-1133">Transmembrane helix</keyword>
<keyword evidence="5" id="KW-1185">Reference proteome</keyword>
<dbReference type="PANTHER" id="PTHR33371:SF4">
    <property type="entry name" value="INTERMEMBRANE PHOSPHOLIPID TRANSPORT SYSTEM BINDING PROTEIN MLAD"/>
    <property type="match status" value="1"/>
</dbReference>
<dbReference type="AlphaFoldDB" id="A0A1H7MA44"/>
<keyword evidence="1" id="KW-0175">Coiled coil</keyword>
<keyword evidence="2" id="KW-0472">Membrane</keyword>
<gene>
    <name evidence="4" type="ORF">SAMN05421740_103429</name>
</gene>
<feature type="transmembrane region" description="Helical" evidence="2">
    <location>
        <begin position="12"/>
        <end position="32"/>
    </location>
</feature>
<dbReference type="OrthoDB" id="9771725at2"/>
<proteinExistence type="predicted"/>
<dbReference type="STRING" id="332977.SAMN05421740_103429"/>
<reference evidence="5" key="1">
    <citation type="submission" date="2016-10" db="EMBL/GenBank/DDBJ databases">
        <authorList>
            <person name="Varghese N."/>
            <person name="Submissions S."/>
        </authorList>
    </citation>
    <scope>NUCLEOTIDE SEQUENCE [LARGE SCALE GENOMIC DNA]</scope>
    <source>
        <strain evidence="5">Jip14</strain>
    </source>
</reference>
<dbReference type="InterPro" id="IPR052336">
    <property type="entry name" value="MlaD_Phospholipid_Transporter"/>
</dbReference>
<keyword evidence="2" id="KW-0812">Transmembrane</keyword>
<dbReference type="Pfam" id="PF02470">
    <property type="entry name" value="MlaD"/>
    <property type="match status" value="1"/>
</dbReference>
<organism evidence="4 5">
    <name type="scientific">Parapedobacter koreensis</name>
    <dbReference type="NCBI Taxonomy" id="332977"/>
    <lineage>
        <taxon>Bacteria</taxon>
        <taxon>Pseudomonadati</taxon>
        <taxon>Bacteroidota</taxon>
        <taxon>Sphingobacteriia</taxon>
        <taxon>Sphingobacteriales</taxon>
        <taxon>Sphingobacteriaceae</taxon>
        <taxon>Parapedobacter</taxon>
    </lineage>
</organism>
<evidence type="ECO:0000256" key="1">
    <source>
        <dbReference type="SAM" id="Coils"/>
    </source>
</evidence>
<dbReference type="RefSeq" id="WP_090604972.1">
    <property type="nucleotide sequence ID" value="NZ_FNZR01000003.1"/>
</dbReference>
<accession>A0A1H7MA44</accession>
<dbReference type="PANTHER" id="PTHR33371">
    <property type="entry name" value="INTERMEMBRANE PHOSPHOLIPID TRANSPORT SYSTEM BINDING PROTEIN MLAD-RELATED"/>
    <property type="match status" value="1"/>
</dbReference>
<sequence>MSATENRRSIIVGLFVALGLIILVAGILVLGGQQNRFSKTVTVTTVFGDVSGLKAGNNVWFSGVKIGTIKSIQFKNLNEVEIAMVIEEASRQYIRKDALAEIGSESFIGNKLIVIKGGSSDAPAIEDGDVLQTAPVGGLDAMLATLQVNNENLVEITKNFGELSARIARGEGTVGTLLTDSLMAIHVKQMIANLNQTTANTAKASLALNQLTTKLNQEGTLINDLLTDTVVYGTLQSAVAQLEGITQTASALVTNLNQTAGKLDDQNNAVGVLLNDPEAAETIRQTLQNLEQSTEKLDQNMEALQHNFLFRGFFRRQEREAAKEAKQRGQ</sequence>
<evidence type="ECO:0000256" key="2">
    <source>
        <dbReference type="SAM" id="Phobius"/>
    </source>
</evidence>
<dbReference type="Proteomes" id="UP000198916">
    <property type="component" value="Unassembled WGS sequence"/>
</dbReference>
<evidence type="ECO:0000313" key="5">
    <source>
        <dbReference type="Proteomes" id="UP000198916"/>
    </source>
</evidence>
<dbReference type="EMBL" id="FNZR01000003">
    <property type="protein sequence ID" value="SEL08136.1"/>
    <property type="molecule type" value="Genomic_DNA"/>
</dbReference>
<feature type="coiled-coil region" evidence="1">
    <location>
        <begin position="280"/>
        <end position="307"/>
    </location>
</feature>